<feature type="transmembrane region" description="Helical" evidence="17">
    <location>
        <begin position="639"/>
        <end position="659"/>
    </location>
</feature>
<feature type="transmembrane region" description="Helical" evidence="17">
    <location>
        <begin position="48"/>
        <end position="68"/>
    </location>
</feature>
<comment type="cofactor">
    <cofactor evidence="1">
        <name>Zn(2+)</name>
        <dbReference type="ChEBI" id="CHEBI:29105"/>
    </cofactor>
</comment>
<evidence type="ECO:0000256" key="6">
    <source>
        <dbReference type="ARBA" id="ARBA00022670"/>
    </source>
</evidence>
<evidence type="ECO:0000256" key="12">
    <source>
        <dbReference type="ARBA" id="ARBA00023049"/>
    </source>
</evidence>
<dbReference type="PANTHER" id="PTHR12147:SF58">
    <property type="entry name" value="VACUOLAR MEMBRANE PROTEASE"/>
    <property type="match status" value="1"/>
</dbReference>
<evidence type="ECO:0000313" key="19">
    <source>
        <dbReference type="EMBL" id="KAG0314133.1"/>
    </source>
</evidence>
<evidence type="ECO:0000256" key="2">
    <source>
        <dbReference type="ARBA" id="ARBA00003273"/>
    </source>
</evidence>
<dbReference type="GO" id="GO:0006508">
    <property type="term" value="P:proteolysis"/>
    <property type="evidence" value="ECO:0007669"/>
    <property type="project" value="UniProtKB-KW"/>
</dbReference>
<evidence type="ECO:0000256" key="17">
    <source>
        <dbReference type="SAM" id="Phobius"/>
    </source>
</evidence>
<feature type="transmembrane region" description="Helical" evidence="17">
    <location>
        <begin position="514"/>
        <end position="534"/>
    </location>
</feature>
<evidence type="ECO:0000256" key="5">
    <source>
        <dbReference type="ARBA" id="ARBA00022554"/>
    </source>
</evidence>
<feature type="transmembrane region" description="Helical" evidence="17">
    <location>
        <begin position="540"/>
        <end position="562"/>
    </location>
</feature>
<dbReference type="SUPFAM" id="SSF53187">
    <property type="entry name" value="Zn-dependent exopeptidases"/>
    <property type="match status" value="1"/>
</dbReference>
<keyword evidence="11 17" id="KW-1133">Transmembrane helix</keyword>
<dbReference type="InterPro" id="IPR045175">
    <property type="entry name" value="M28_fam"/>
</dbReference>
<comment type="caution">
    <text evidence="19">The sequence shown here is derived from an EMBL/GenBank/DDBJ whole genome shotgun (WGS) entry which is preliminary data.</text>
</comment>
<feature type="transmembrane region" description="Helical" evidence="17">
    <location>
        <begin position="430"/>
        <end position="452"/>
    </location>
</feature>
<comment type="similarity">
    <text evidence="4 15">Belongs to the peptidase M28 family.</text>
</comment>
<dbReference type="InterPro" id="IPR048024">
    <property type="entry name" value="Fxna-like_M28_dom"/>
</dbReference>
<dbReference type="PANTHER" id="PTHR12147">
    <property type="entry name" value="METALLOPEPTIDASE M28 FAMILY MEMBER"/>
    <property type="match status" value="1"/>
</dbReference>
<gene>
    <name evidence="19" type="ORF">BGZ99_008352</name>
</gene>
<evidence type="ECO:0000256" key="15">
    <source>
        <dbReference type="RuleBase" id="RU361240"/>
    </source>
</evidence>
<dbReference type="Proteomes" id="UP000738325">
    <property type="component" value="Unassembled WGS sequence"/>
</dbReference>
<protein>
    <recommendedName>
        <fullName evidence="15">Peptide hydrolase</fullName>
        <ecNumber evidence="15">3.4.-.-</ecNumber>
    </recommendedName>
</protein>
<evidence type="ECO:0000256" key="9">
    <source>
        <dbReference type="ARBA" id="ARBA00022801"/>
    </source>
</evidence>
<dbReference type="Gene3D" id="3.40.630.10">
    <property type="entry name" value="Zn peptidases"/>
    <property type="match status" value="1"/>
</dbReference>
<evidence type="ECO:0000256" key="3">
    <source>
        <dbReference type="ARBA" id="ARBA00004128"/>
    </source>
</evidence>
<keyword evidence="20" id="KW-1185">Reference proteome</keyword>
<feature type="region of interest" description="Disordered" evidence="16">
    <location>
        <begin position="1"/>
        <end position="33"/>
    </location>
</feature>
<dbReference type="InterPro" id="IPR007484">
    <property type="entry name" value="Peptidase_M28"/>
</dbReference>
<evidence type="ECO:0000256" key="11">
    <source>
        <dbReference type="ARBA" id="ARBA00022989"/>
    </source>
</evidence>
<dbReference type="GO" id="GO:0005774">
    <property type="term" value="C:vacuolar membrane"/>
    <property type="evidence" value="ECO:0007669"/>
    <property type="project" value="UniProtKB-SubCell"/>
</dbReference>
<keyword evidence="5" id="KW-0926">Vacuole</keyword>
<evidence type="ECO:0000259" key="18">
    <source>
        <dbReference type="Pfam" id="PF04389"/>
    </source>
</evidence>
<keyword evidence="9 15" id="KW-0378">Hydrolase</keyword>
<dbReference type="Pfam" id="PF04389">
    <property type="entry name" value="Peptidase_M28"/>
    <property type="match status" value="1"/>
</dbReference>
<reference evidence="19" key="1">
    <citation type="journal article" date="2020" name="Fungal Divers.">
        <title>Resolving the Mortierellaceae phylogeny through synthesis of multi-gene phylogenetics and phylogenomics.</title>
        <authorList>
            <person name="Vandepol N."/>
            <person name="Liber J."/>
            <person name="Desiro A."/>
            <person name="Na H."/>
            <person name="Kennedy M."/>
            <person name="Barry K."/>
            <person name="Grigoriev I.V."/>
            <person name="Miller A.N."/>
            <person name="O'Donnell K."/>
            <person name="Stajich J.E."/>
            <person name="Bonito G."/>
        </authorList>
    </citation>
    <scope>NUCLEOTIDE SEQUENCE</scope>
    <source>
        <strain evidence="19">REB-010B</strain>
    </source>
</reference>
<evidence type="ECO:0000256" key="4">
    <source>
        <dbReference type="ARBA" id="ARBA00010918"/>
    </source>
</evidence>
<accession>A0A9P6UNK7</accession>
<keyword evidence="13 17" id="KW-0472">Membrane</keyword>
<comment type="subcellular location">
    <subcellularLocation>
        <location evidence="3">Vacuole membrane</location>
        <topology evidence="3">Multi-pass membrane protein</topology>
    </subcellularLocation>
</comment>
<feature type="transmembrane region" description="Helical" evidence="17">
    <location>
        <begin position="574"/>
        <end position="594"/>
    </location>
</feature>
<keyword evidence="12" id="KW-0482">Metalloprotease</keyword>
<feature type="transmembrane region" description="Helical" evidence="17">
    <location>
        <begin position="398"/>
        <end position="418"/>
    </location>
</feature>
<evidence type="ECO:0000256" key="1">
    <source>
        <dbReference type="ARBA" id="ARBA00001947"/>
    </source>
</evidence>
<dbReference type="GO" id="GO:0046872">
    <property type="term" value="F:metal ion binding"/>
    <property type="evidence" value="ECO:0007669"/>
    <property type="project" value="UniProtKB-KW"/>
</dbReference>
<evidence type="ECO:0000256" key="8">
    <source>
        <dbReference type="ARBA" id="ARBA00022723"/>
    </source>
</evidence>
<evidence type="ECO:0000256" key="16">
    <source>
        <dbReference type="SAM" id="MobiDB-lite"/>
    </source>
</evidence>
<dbReference type="OrthoDB" id="76293at2759"/>
<evidence type="ECO:0000256" key="7">
    <source>
        <dbReference type="ARBA" id="ARBA00022692"/>
    </source>
</evidence>
<evidence type="ECO:0000256" key="10">
    <source>
        <dbReference type="ARBA" id="ARBA00022833"/>
    </source>
</evidence>
<organism evidence="19 20">
    <name type="scientific">Dissophora globulifera</name>
    <dbReference type="NCBI Taxonomy" id="979702"/>
    <lineage>
        <taxon>Eukaryota</taxon>
        <taxon>Fungi</taxon>
        <taxon>Fungi incertae sedis</taxon>
        <taxon>Mucoromycota</taxon>
        <taxon>Mortierellomycotina</taxon>
        <taxon>Mortierellomycetes</taxon>
        <taxon>Mortierellales</taxon>
        <taxon>Mortierellaceae</taxon>
        <taxon>Dissophora</taxon>
    </lineage>
</organism>
<keyword evidence="14" id="KW-0325">Glycoprotein</keyword>
<comment type="function">
    <text evidence="2">May be involved in vacuolar sorting and osmoregulation.</text>
</comment>
<feature type="transmembrane region" description="Helical" evidence="17">
    <location>
        <begin position="464"/>
        <end position="493"/>
    </location>
</feature>
<keyword evidence="8 15" id="KW-0479">Metal-binding</keyword>
<evidence type="ECO:0000256" key="13">
    <source>
        <dbReference type="ARBA" id="ARBA00023136"/>
    </source>
</evidence>
<proteinExistence type="inferred from homology"/>
<evidence type="ECO:0000313" key="20">
    <source>
        <dbReference type="Proteomes" id="UP000738325"/>
    </source>
</evidence>
<sequence>MAQNSDASDNLDRRFGEGVTEESPLLQSTATPRRPARAIINQGSWRRMAGVFLLMTISYLVIGSIVSYKRLSLPPPRPVAATVGPYDFSAEWAWKHLEQIAQQPHPLNSRENLRVGNYLMQVVKELQEEARLLNRTVEIGNDDVKLTLARNFLSNSTRLEFYESSNVLVRVVGTEGRAENSFKGHAEAVVVDAHYDSVLIGHGATDDGIGMIRNLIHHPVKHNVIFNINNGEEVGLFGAAAFMKHPWSKDVKAFVNLEGAGAGGRALLFRSSNKALANFYSRFGNSPHANVFGNDIFKLGLIKSGTDFSVYTAYNIPGLDIAFYSRRAFYHTLHDDIEHTSASSVQHMGDTGLAAVRNIADSDYLTKPKEILSEEASIYYDVAGYFMLVYSFNTYLTLNYNLILVAPVFVVWAVISARKHGLTLTVVLRSYLAMILSFVAAAATSSGFAALLNKVNPMLVYGEHWIGFLFFFFQGCTTIICVQWAWVSLELWLKGDMDPLEIALERIRVDSEQVANVGMVLFWWTLLIGATILGRQQEIGLFYFFSWFLVTSMISAYLSVYPRRRGTSWTLTRLWINFVPLMMVLDIAITNMMAMSQTLVDGTPPFAIMVLFSLCALNCVMPLIPTIHRSANFRKMGQVSVTLSLLLLITACIVFPYSAEEAPNKLVWRQIYDINADTSFVTVKTVNNLETVMDMVPAAKDRECGPDPVSKNVLSQCVYVGAVPKLVVESKKSGEEIIKSEVSKPDHHREMTAEGVESKTWLRTVHLRWTAKDSRLCQIAFAVNASIVTMKLDGFDEPEQGYKASSVVAASRTGAVGFKREFDQQWDMEIVYEVESRDAPALEGTLGCLYDEWDRGQIPAFTDMRSHLPIWALLGGGKGPGLLTIQKAVRV</sequence>
<dbReference type="GO" id="GO:0008235">
    <property type="term" value="F:metalloexopeptidase activity"/>
    <property type="evidence" value="ECO:0007669"/>
    <property type="project" value="InterPro"/>
</dbReference>
<feature type="transmembrane region" description="Helical" evidence="17">
    <location>
        <begin position="606"/>
        <end position="627"/>
    </location>
</feature>
<keyword evidence="6 15" id="KW-0645">Protease</keyword>
<dbReference type="CDD" id="cd03875">
    <property type="entry name" value="M28_Fxna_like"/>
    <property type="match status" value="1"/>
</dbReference>
<dbReference type="EMBL" id="JAAAIP010000641">
    <property type="protein sequence ID" value="KAG0314133.1"/>
    <property type="molecule type" value="Genomic_DNA"/>
</dbReference>
<name>A0A9P6UNK7_9FUNG</name>
<evidence type="ECO:0000256" key="14">
    <source>
        <dbReference type="ARBA" id="ARBA00023180"/>
    </source>
</evidence>
<keyword evidence="10 15" id="KW-0862">Zinc</keyword>
<dbReference type="EC" id="3.4.-.-" evidence="15"/>
<dbReference type="AlphaFoldDB" id="A0A9P6UNK7"/>
<feature type="domain" description="Peptidase M28" evidence="18">
    <location>
        <begin position="185"/>
        <end position="354"/>
    </location>
</feature>
<keyword evidence="7 17" id="KW-0812">Transmembrane</keyword>